<sequence length="287" mass="31081">MHAFRKAMIATVFAAAASGANAQSIDNSAIGKPEFREHKATYGVVYRLPKDVTDILDSKVYPPLRERLVKLGLVAEARTFNLQHVTVVHIHSADPSTPKKMLAAFPKAPPVLTLTLKNFYNTEAAAGAGAPWWFDLGVVKSGQGYTEMMKFNTVATAAMAPLRDGPLPRVTGPVYEKMGDAGKDLVKTVGVSGVNIVKDGKETASHNPHNTLVYSMVRWDDRLKTAMNEFAAEMNAVLPNGIDTQFREVSIVEIGFMGNVLREFYRVGLADGSAYDVVNGQPVKAGS</sequence>
<feature type="chain" id="PRO_5026975231" description="Acetoacetate decarboxylase" evidence="1">
    <location>
        <begin position="23"/>
        <end position="287"/>
    </location>
</feature>
<protein>
    <recommendedName>
        <fullName evidence="4">Acetoacetate decarboxylase</fullName>
    </recommendedName>
</protein>
<dbReference type="RefSeq" id="WP_212756648.1">
    <property type="nucleotide sequence ID" value="NZ_CP053069.1"/>
</dbReference>
<accession>A0A6M4GW12</accession>
<gene>
    <name evidence="2" type="ORF">DSM104443_02461</name>
</gene>
<evidence type="ECO:0008006" key="4">
    <source>
        <dbReference type="Google" id="ProtNLM"/>
    </source>
</evidence>
<name>A0A6M4GW12_9PROT</name>
<evidence type="ECO:0000313" key="2">
    <source>
        <dbReference type="EMBL" id="QJR11386.1"/>
    </source>
</evidence>
<keyword evidence="1" id="KW-0732">Signal</keyword>
<dbReference type="EMBL" id="CP053069">
    <property type="protein sequence ID" value="QJR11386.1"/>
    <property type="molecule type" value="Genomic_DNA"/>
</dbReference>
<evidence type="ECO:0000313" key="3">
    <source>
        <dbReference type="Proteomes" id="UP000501534"/>
    </source>
</evidence>
<dbReference type="KEGG" id="uru:DSM104443_02461"/>
<dbReference type="Proteomes" id="UP000501534">
    <property type="component" value="Chromosome"/>
</dbReference>
<evidence type="ECO:0000256" key="1">
    <source>
        <dbReference type="SAM" id="SignalP"/>
    </source>
</evidence>
<organism evidence="2 3">
    <name type="scientific">Usitatibacter rugosus</name>
    <dbReference type="NCBI Taxonomy" id="2732067"/>
    <lineage>
        <taxon>Bacteria</taxon>
        <taxon>Pseudomonadati</taxon>
        <taxon>Pseudomonadota</taxon>
        <taxon>Betaproteobacteria</taxon>
        <taxon>Nitrosomonadales</taxon>
        <taxon>Usitatibacteraceae</taxon>
        <taxon>Usitatibacter</taxon>
    </lineage>
</organism>
<reference evidence="2 3" key="1">
    <citation type="submission" date="2020-04" db="EMBL/GenBank/DDBJ databases">
        <title>Usitatibacter rugosus gen. nov., sp. nov. and Usitatibacter palustris sp. nov., novel members of Usitatibacteraceae fam. nov. within the order Nitrosomonadales isolated from soil.</title>
        <authorList>
            <person name="Huber K.J."/>
            <person name="Neumann-Schaal M."/>
            <person name="Geppert A."/>
            <person name="Luckner M."/>
            <person name="Wanner G."/>
            <person name="Overmann J."/>
        </authorList>
    </citation>
    <scope>NUCLEOTIDE SEQUENCE [LARGE SCALE GENOMIC DNA]</scope>
    <source>
        <strain evidence="2 3">0125_3</strain>
    </source>
</reference>
<keyword evidence="3" id="KW-1185">Reference proteome</keyword>
<dbReference type="AlphaFoldDB" id="A0A6M4GW12"/>
<proteinExistence type="predicted"/>
<feature type="signal peptide" evidence="1">
    <location>
        <begin position="1"/>
        <end position="22"/>
    </location>
</feature>